<keyword evidence="7" id="KW-1185">Reference proteome</keyword>
<comment type="similarity">
    <text evidence="1">Belongs to the LysR transcriptional regulatory family.</text>
</comment>
<dbReference type="GO" id="GO:0003700">
    <property type="term" value="F:DNA-binding transcription factor activity"/>
    <property type="evidence" value="ECO:0007669"/>
    <property type="project" value="InterPro"/>
</dbReference>
<feature type="domain" description="HTH lysR-type" evidence="5">
    <location>
        <begin position="1"/>
        <end position="58"/>
    </location>
</feature>
<keyword evidence="4" id="KW-0804">Transcription</keyword>
<proteinExistence type="inferred from homology"/>
<keyword evidence="2" id="KW-0805">Transcription regulation</keyword>
<dbReference type="Gene3D" id="1.10.10.10">
    <property type="entry name" value="Winged helix-like DNA-binding domain superfamily/Winged helix DNA-binding domain"/>
    <property type="match status" value="1"/>
</dbReference>
<evidence type="ECO:0000256" key="3">
    <source>
        <dbReference type="ARBA" id="ARBA00023125"/>
    </source>
</evidence>
<comment type="caution">
    <text evidence="6">The sequence shown here is derived from an EMBL/GenBank/DDBJ whole genome shotgun (WGS) entry which is preliminary data.</text>
</comment>
<dbReference type="Proteomes" id="UP000233491">
    <property type="component" value="Unassembled WGS sequence"/>
</dbReference>
<dbReference type="Pfam" id="PF00126">
    <property type="entry name" value="HTH_1"/>
    <property type="match status" value="1"/>
</dbReference>
<dbReference type="PANTHER" id="PTHR30537:SF3">
    <property type="entry name" value="TRANSCRIPTIONAL REGULATORY PROTEIN"/>
    <property type="match status" value="1"/>
</dbReference>
<dbReference type="InterPro" id="IPR000847">
    <property type="entry name" value="LysR_HTH_N"/>
</dbReference>
<dbReference type="Gene3D" id="3.40.190.290">
    <property type="match status" value="1"/>
</dbReference>
<dbReference type="InterPro" id="IPR005119">
    <property type="entry name" value="LysR_subst-bd"/>
</dbReference>
<dbReference type="OrthoDB" id="9787460at2"/>
<dbReference type="SUPFAM" id="SSF53850">
    <property type="entry name" value="Periplasmic binding protein-like II"/>
    <property type="match status" value="1"/>
</dbReference>
<dbReference type="GO" id="GO:0043565">
    <property type="term" value="F:sequence-specific DNA binding"/>
    <property type="evidence" value="ECO:0007669"/>
    <property type="project" value="TreeGrafter"/>
</dbReference>
<evidence type="ECO:0000259" key="5">
    <source>
        <dbReference type="PROSITE" id="PS50931"/>
    </source>
</evidence>
<dbReference type="AlphaFoldDB" id="A0A1I4QM32"/>
<evidence type="ECO:0000313" key="7">
    <source>
        <dbReference type="Proteomes" id="UP000233491"/>
    </source>
</evidence>
<organism evidence="6 7">
    <name type="scientific">Pleomorphomonas diazotrophica</name>
    <dbReference type="NCBI Taxonomy" id="1166257"/>
    <lineage>
        <taxon>Bacteria</taxon>
        <taxon>Pseudomonadati</taxon>
        <taxon>Pseudomonadota</taxon>
        <taxon>Alphaproteobacteria</taxon>
        <taxon>Hyphomicrobiales</taxon>
        <taxon>Pleomorphomonadaceae</taxon>
        <taxon>Pleomorphomonas</taxon>
    </lineage>
</organism>
<keyword evidence="3" id="KW-0238">DNA-binding</keyword>
<dbReference type="RefSeq" id="WP_101287699.1">
    <property type="nucleotide sequence ID" value="NZ_FOUQ01000001.1"/>
</dbReference>
<reference evidence="6 7" key="1">
    <citation type="submission" date="2017-12" db="EMBL/GenBank/DDBJ databases">
        <title>Anaerobic carbon monoxide metabolism by Pleomorphomonas carboxyditropha sp. nov., a new mesophilic hydrogenogenic carboxidotroph.</title>
        <authorList>
            <person name="Esquivel-Elizondo S."/>
            <person name="Krajmalnik-Brown R."/>
        </authorList>
    </citation>
    <scope>NUCLEOTIDE SEQUENCE [LARGE SCALE GENOMIC DNA]</scope>
    <source>
        <strain evidence="6 7">R5-392</strain>
    </source>
</reference>
<name>A0A1I4QM32_9HYPH</name>
<gene>
    <name evidence="6" type="ORF">CXZ10_04150</name>
</gene>
<dbReference type="InterPro" id="IPR058163">
    <property type="entry name" value="LysR-type_TF_proteobact-type"/>
</dbReference>
<dbReference type="PROSITE" id="PS50931">
    <property type="entry name" value="HTH_LYSR"/>
    <property type="match status" value="1"/>
</dbReference>
<evidence type="ECO:0000256" key="4">
    <source>
        <dbReference type="ARBA" id="ARBA00023163"/>
    </source>
</evidence>
<sequence>MDWDHFRVFLAVARGGQLSAAARRLGVNHTTVARRLDGLEAELGTALFERRPTGCVLTEAGERLIPLAERIEIETRAALAAVSSGETEITGTVRIGAPDGLGNSFLARELGLFAAQHPGIIVELVPLPVKFSVSRREADLVIELSRPTTGRLVATRLVDYTLGVYAAESYLANHGIPASLGDLAGHRLVTGIDDYTYSSALDYAATLQAYSKRLYRCAGATSQFEAISAGAGVGVLHDFMALGAPTLVRVLPEVSFSRTYWLIGHPGATSIAAIAACRRYLVETFRRQRRHFQPLAQSRVSASPETDGLGSDFQ</sequence>
<evidence type="ECO:0000313" key="6">
    <source>
        <dbReference type="EMBL" id="PKR90565.1"/>
    </source>
</evidence>
<dbReference type="InterPro" id="IPR036390">
    <property type="entry name" value="WH_DNA-bd_sf"/>
</dbReference>
<dbReference type="SUPFAM" id="SSF46785">
    <property type="entry name" value="Winged helix' DNA-binding domain"/>
    <property type="match status" value="1"/>
</dbReference>
<dbReference type="EMBL" id="PJNW01000002">
    <property type="protein sequence ID" value="PKR90565.1"/>
    <property type="molecule type" value="Genomic_DNA"/>
</dbReference>
<evidence type="ECO:0000256" key="1">
    <source>
        <dbReference type="ARBA" id="ARBA00009437"/>
    </source>
</evidence>
<evidence type="ECO:0000256" key="2">
    <source>
        <dbReference type="ARBA" id="ARBA00023015"/>
    </source>
</evidence>
<dbReference type="GO" id="GO:0006351">
    <property type="term" value="P:DNA-templated transcription"/>
    <property type="evidence" value="ECO:0007669"/>
    <property type="project" value="TreeGrafter"/>
</dbReference>
<accession>A0A1I4QM32</accession>
<dbReference type="Pfam" id="PF03466">
    <property type="entry name" value="LysR_substrate"/>
    <property type="match status" value="1"/>
</dbReference>
<dbReference type="InterPro" id="IPR036388">
    <property type="entry name" value="WH-like_DNA-bd_sf"/>
</dbReference>
<protein>
    <submittedName>
        <fullName evidence="6">LysR family transcriptional regulator</fullName>
    </submittedName>
</protein>
<dbReference type="PANTHER" id="PTHR30537">
    <property type="entry name" value="HTH-TYPE TRANSCRIPTIONAL REGULATOR"/>
    <property type="match status" value="1"/>
</dbReference>